<name>A0A086JU54_TOXGO</name>
<dbReference type="InterPro" id="IPR036322">
    <property type="entry name" value="WD40_repeat_dom_sf"/>
</dbReference>
<dbReference type="PROSITE" id="PS50082">
    <property type="entry name" value="WD_REPEATS_2"/>
    <property type="match status" value="1"/>
</dbReference>
<dbReference type="Proteomes" id="UP000028837">
    <property type="component" value="Unassembled WGS sequence"/>
</dbReference>
<dbReference type="SMART" id="SM00320">
    <property type="entry name" value="WD40"/>
    <property type="match status" value="4"/>
</dbReference>
<feature type="compositionally biased region" description="Low complexity" evidence="4">
    <location>
        <begin position="87"/>
        <end position="99"/>
    </location>
</feature>
<dbReference type="Pfam" id="PF00400">
    <property type="entry name" value="WD40"/>
    <property type="match status" value="3"/>
</dbReference>
<dbReference type="Gene3D" id="2.130.10.10">
    <property type="entry name" value="YVTN repeat-like/Quinoprotein amine dehydrogenase"/>
    <property type="match status" value="2"/>
</dbReference>
<dbReference type="AlphaFoldDB" id="A0A086JU54"/>
<comment type="caution">
    <text evidence="5">The sequence shown here is derived from an EMBL/GenBank/DDBJ whole genome shotgun (WGS) entry which is preliminary data.</text>
</comment>
<feature type="compositionally biased region" description="Basic and acidic residues" evidence="4">
    <location>
        <begin position="479"/>
        <end position="494"/>
    </location>
</feature>
<feature type="compositionally biased region" description="Polar residues" evidence="4">
    <location>
        <begin position="593"/>
        <end position="611"/>
    </location>
</feature>
<feature type="region of interest" description="Disordered" evidence="4">
    <location>
        <begin position="466"/>
        <end position="520"/>
    </location>
</feature>
<dbReference type="PANTHER" id="PTHR44019:SF8">
    <property type="entry name" value="POC1 CENTRIOLAR PROTEIN HOMOLOG"/>
    <property type="match status" value="1"/>
</dbReference>
<feature type="repeat" description="WD" evidence="3">
    <location>
        <begin position="195"/>
        <end position="226"/>
    </location>
</feature>
<accession>A0A086JU54</accession>
<feature type="region of interest" description="Disordered" evidence="4">
    <location>
        <begin position="401"/>
        <end position="425"/>
    </location>
</feature>
<feature type="region of interest" description="Disordered" evidence="4">
    <location>
        <begin position="567"/>
        <end position="616"/>
    </location>
</feature>
<dbReference type="EMBL" id="AHZU02001154">
    <property type="protein sequence ID" value="KFG35672.1"/>
    <property type="molecule type" value="Genomic_DNA"/>
</dbReference>
<dbReference type="InterPro" id="IPR001680">
    <property type="entry name" value="WD40_rpt"/>
</dbReference>
<protein>
    <submittedName>
        <fullName evidence="5">WD domain, G-beta repeat-containing protein</fullName>
    </submittedName>
</protein>
<proteinExistence type="predicted"/>
<feature type="region of interest" description="Disordered" evidence="4">
    <location>
        <begin position="1"/>
        <end position="28"/>
    </location>
</feature>
<sequence>MDSGDEAANAAVSPQSARHGFWQSPRRKGKISFGWKPVLRLGGRESLAALRSKLLSRRDEGGQACTATGDSSEDAEKEELPVASDTSSRLSRLPSSISPGTDSAVPRSANPVLHRRRRGDASCTPSAAALCPGKPGSPASEVVASRFYTPPWWAKAPDAVRCRFSPSGTLLAACTSVGALRVYEVETGAMLCEYANAHVKGINDIAWHPSSAYIYTASSDGSASLFPLHFRLRQSSVASSSLRSSPAAITTFRVPFCEASGHPRCLAGPPGKPEKKAALQASPSAATPLSAAPVTSVAVPQDGSSSGCLYTGGYDEMLRLWDLRLPTQPLRQVKAHDSPVTSLDFAPASPLLLPPFVSPRDADCAALGSISACPGVVASAGLDGLVRLWEASSLRLLRTLKGGSSGAPGESQGQKEGEGGSSGTRRGIACTHAVWSRSGKFLLCAYEGGQGGRILRLSRVLSRTADPSFSRREGRRRSRPETEKEEGKERRQDGNGRPFTETEDGGWRDELSGSSDEEEDAWWGSAVTMPLDMPVAGTAAWSREQDEAQLATAEALLRFSRPRSACGFSNNEGRKRPQQPVENGASSRGGWQGRQSVRRNSSCLVQETESPSGRKDDACATAAVDACSETEVDRLGFSPFCTPRRWVSPFGAIWRDKALLPCGDGRVWVFEAMSGRVVEKLAAPVDFSCACSGRGGQLCAGGSVCTSVDAHPDWSLGVLATSWSAPDGGVVLWMWTTEEDALGEDEEQAEAV</sequence>
<evidence type="ECO:0000256" key="2">
    <source>
        <dbReference type="ARBA" id="ARBA00022737"/>
    </source>
</evidence>
<evidence type="ECO:0000256" key="3">
    <source>
        <dbReference type="PROSITE-ProRule" id="PRU00221"/>
    </source>
</evidence>
<gene>
    <name evidence="5" type="ORF">TGDOM2_253060</name>
</gene>
<evidence type="ECO:0000313" key="5">
    <source>
        <dbReference type="EMBL" id="KFG35672.1"/>
    </source>
</evidence>
<dbReference type="OrthoDB" id="331873at2759"/>
<feature type="region of interest" description="Disordered" evidence="4">
    <location>
        <begin position="55"/>
        <end position="137"/>
    </location>
</feature>
<reference evidence="5 6" key="1">
    <citation type="submission" date="2014-02" db="EMBL/GenBank/DDBJ databases">
        <authorList>
            <person name="Sibley D."/>
            <person name="Venepally P."/>
            <person name="Karamycheva S."/>
            <person name="Hadjithomas M."/>
            <person name="Khan A."/>
            <person name="Brunk B."/>
            <person name="Roos D."/>
            <person name="Caler E."/>
            <person name="Lorenzi H."/>
        </authorList>
    </citation>
    <scope>NUCLEOTIDE SEQUENCE [LARGE SCALE GENOMIC DNA]</scope>
    <source>
        <strain evidence="5 6">GAB2-2007-GAL-DOM2</strain>
    </source>
</reference>
<dbReference type="SUPFAM" id="SSF50978">
    <property type="entry name" value="WD40 repeat-like"/>
    <property type="match status" value="1"/>
</dbReference>
<dbReference type="InterPro" id="IPR015943">
    <property type="entry name" value="WD40/YVTN_repeat-like_dom_sf"/>
</dbReference>
<dbReference type="PANTHER" id="PTHR44019">
    <property type="entry name" value="WD REPEAT-CONTAINING PROTEIN 55"/>
    <property type="match status" value="1"/>
</dbReference>
<dbReference type="VEuPathDB" id="ToxoDB:TGDOM2_253060"/>
<keyword evidence="2" id="KW-0677">Repeat</keyword>
<keyword evidence="1 3" id="KW-0853">WD repeat</keyword>
<dbReference type="InterPro" id="IPR050505">
    <property type="entry name" value="WDR55/POC1"/>
</dbReference>
<evidence type="ECO:0000313" key="6">
    <source>
        <dbReference type="Proteomes" id="UP000028837"/>
    </source>
</evidence>
<evidence type="ECO:0000256" key="4">
    <source>
        <dbReference type="SAM" id="MobiDB-lite"/>
    </source>
</evidence>
<organism evidence="5 6">
    <name type="scientific">Toxoplasma gondii GAB2-2007-GAL-DOM2</name>
    <dbReference type="NCBI Taxonomy" id="1130820"/>
    <lineage>
        <taxon>Eukaryota</taxon>
        <taxon>Sar</taxon>
        <taxon>Alveolata</taxon>
        <taxon>Apicomplexa</taxon>
        <taxon>Conoidasida</taxon>
        <taxon>Coccidia</taxon>
        <taxon>Eucoccidiorida</taxon>
        <taxon>Eimeriorina</taxon>
        <taxon>Sarcocystidae</taxon>
        <taxon>Toxoplasma</taxon>
    </lineage>
</organism>
<evidence type="ECO:0000256" key="1">
    <source>
        <dbReference type="ARBA" id="ARBA00022574"/>
    </source>
</evidence>